<dbReference type="AlphaFoldDB" id="D2RHE2"/>
<evidence type="ECO:0000313" key="1">
    <source>
        <dbReference type="EMBL" id="ADB57717.1"/>
    </source>
</evidence>
<organism evidence="1 2">
    <name type="scientific">Archaeoglobus profundus (strain DSM 5631 / JCM 9629 / NBRC 100127 / Av18)</name>
    <dbReference type="NCBI Taxonomy" id="572546"/>
    <lineage>
        <taxon>Archaea</taxon>
        <taxon>Methanobacteriati</taxon>
        <taxon>Methanobacteriota</taxon>
        <taxon>Archaeoglobi</taxon>
        <taxon>Archaeoglobales</taxon>
        <taxon>Archaeoglobaceae</taxon>
        <taxon>Archaeoglobus</taxon>
    </lineage>
</organism>
<sequence length="122" mass="13873">MKDLAVIAVTFVVITSMYVHYDGDVKVVINYDLDGAEGFGAYLFGTDKIKDDVLSIFESSDYTIEKLDFHTAIVKFRTQDFGDYRFFEGVKLAHPVNMTIVLSKVFSFNITSDEIPQAYIFE</sequence>
<dbReference type="KEGG" id="apo:Arcpr_0652"/>
<evidence type="ECO:0000313" key="2">
    <source>
        <dbReference type="Proteomes" id="UP000001901"/>
    </source>
</evidence>
<gene>
    <name evidence="1" type="ordered locus">Arcpr_0652</name>
</gene>
<dbReference type="Proteomes" id="UP000001901">
    <property type="component" value="Chromosome"/>
</dbReference>
<dbReference type="EMBL" id="CP001857">
    <property type="protein sequence ID" value="ADB57717.1"/>
    <property type="molecule type" value="Genomic_DNA"/>
</dbReference>
<name>D2RHE2_ARCPA</name>
<reference evidence="1 2" key="1">
    <citation type="journal article" date="2010" name="Stand. Genomic Sci.">
        <title>Complete genome sequence of Archaeoglobus profundus type strain (AV18).</title>
        <authorList>
            <person name="von Jan M."/>
            <person name="Lapidus A."/>
            <person name="Del Rio T.G."/>
            <person name="Copeland A."/>
            <person name="Tice H."/>
            <person name="Cheng J.F."/>
            <person name="Lucas S."/>
            <person name="Chen F."/>
            <person name="Nolan M."/>
            <person name="Goodwin L."/>
            <person name="Han C."/>
            <person name="Pitluck S."/>
            <person name="Liolios K."/>
            <person name="Ivanova N."/>
            <person name="Mavromatis K."/>
            <person name="Ovchinnikova G."/>
            <person name="Chertkov O."/>
            <person name="Pati A."/>
            <person name="Chen A."/>
            <person name="Palaniappan K."/>
            <person name="Land M."/>
            <person name="Hauser L."/>
            <person name="Chang Y.J."/>
            <person name="Jeffries C.D."/>
            <person name="Saunders E."/>
            <person name="Brettin T."/>
            <person name="Detter J.C."/>
            <person name="Chain P."/>
            <person name="Eichinger K."/>
            <person name="Huber H."/>
            <person name="Spring S."/>
            <person name="Rohde M."/>
            <person name="Goker M."/>
            <person name="Wirth R."/>
            <person name="Woyke T."/>
            <person name="Bristow J."/>
            <person name="Eisen J.A."/>
            <person name="Markowitz V."/>
            <person name="Hugenholtz P."/>
            <person name="Kyrpides N.C."/>
            <person name="Klenk H.P."/>
        </authorList>
    </citation>
    <scope>NUCLEOTIDE SEQUENCE [LARGE SCALE GENOMIC DNA]</scope>
    <source>
        <strain evidence="2">DSM 5631 / JCM 9629 / NBRC 100127 / Av18</strain>
    </source>
</reference>
<dbReference type="RefSeq" id="WP_012940053.1">
    <property type="nucleotide sequence ID" value="NC_013741.1"/>
</dbReference>
<keyword evidence="2" id="KW-1185">Reference proteome</keyword>
<dbReference type="GeneID" id="8739312"/>
<proteinExistence type="predicted"/>
<protein>
    <submittedName>
        <fullName evidence="1">Uncharacterized protein</fullName>
    </submittedName>
</protein>
<dbReference type="eggNOG" id="arCOG03480">
    <property type="taxonomic scope" value="Archaea"/>
</dbReference>
<dbReference type="HOGENOM" id="CLU_2021383_0_0_2"/>
<dbReference type="STRING" id="572546.Arcpr_0652"/>
<dbReference type="PaxDb" id="572546-Arcpr_0652"/>
<accession>D2RHE2</accession>